<proteinExistence type="predicted"/>
<reference evidence="1 2" key="1">
    <citation type="submission" date="2023-01" db="EMBL/GenBank/DDBJ databases">
        <title>Genomes from the Australian National Cyanobacteria Reference Collection.</title>
        <authorList>
            <person name="Willis A."/>
            <person name="Lee E.M.F."/>
        </authorList>
    </citation>
    <scope>NUCLEOTIDE SEQUENCE [LARGE SCALE GENOMIC DNA]</scope>
    <source>
        <strain evidence="1 2">CS-549</strain>
    </source>
</reference>
<evidence type="ECO:0008006" key="3">
    <source>
        <dbReference type="Google" id="ProtNLM"/>
    </source>
</evidence>
<name>A0ABT4ZVW3_9CYAN</name>
<dbReference type="EMBL" id="JAQMTI010000255">
    <property type="protein sequence ID" value="MDB9443567.1"/>
    <property type="molecule type" value="Genomic_DNA"/>
</dbReference>
<protein>
    <recommendedName>
        <fullName evidence="3">NERD domain-containing protein</fullName>
    </recommendedName>
</protein>
<dbReference type="Proteomes" id="UP001211711">
    <property type="component" value="Unassembled WGS sequence"/>
</dbReference>
<keyword evidence="2" id="KW-1185">Reference proteome</keyword>
<evidence type="ECO:0000313" key="2">
    <source>
        <dbReference type="Proteomes" id="UP001211711"/>
    </source>
</evidence>
<evidence type="ECO:0000313" key="1">
    <source>
        <dbReference type="EMBL" id="MDB9443567.1"/>
    </source>
</evidence>
<sequence>MTDNERKFITSEAISNDKHDTHEKIWKTTKDSFSSRDCIGYWRYPLFSKVGEVRKEPDILIVDRELGLISIEIENISIDQVVAVNGDQWEFTHDSTVLSNPAQRSNRSLQTLLGYCDREDTIFRKITGRALVALPKITIEEWQQKGFDQLPNCPPIIFKNNLGKTAFFERIYQSQPMVTGDHINDEQWKVLRAVISGTPVLRKPSIATFSHTKNRSAILSILGEWLYETDLQQEHIGKEIPPGAQRIRGIAGSGKTVLLCQKAKNCFTSSSRKFAESYS</sequence>
<dbReference type="RefSeq" id="WP_272110776.1">
    <property type="nucleotide sequence ID" value="NZ_JAQMTI010000255.1"/>
</dbReference>
<gene>
    <name evidence="1" type="ORF">PN497_19730</name>
</gene>
<accession>A0ABT4ZVW3</accession>
<comment type="caution">
    <text evidence="1">The sequence shown here is derived from an EMBL/GenBank/DDBJ whole genome shotgun (WGS) entry which is preliminary data.</text>
</comment>
<organism evidence="1 2">
    <name type="scientific">Sphaerospermopsis kisseleviana CS-549</name>
    <dbReference type="NCBI Taxonomy" id="3021783"/>
    <lineage>
        <taxon>Bacteria</taxon>
        <taxon>Bacillati</taxon>
        <taxon>Cyanobacteriota</taxon>
        <taxon>Cyanophyceae</taxon>
        <taxon>Nostocales</taxon>
        <taxon>Aphanizomenonaceae</taxon>
        <taxon>Sphaerospermopsis</taxon>
        <taxon>Sphaerospermopsis kisseleviana</taxon>
    </lineage>
</organism>